<dbReference type="AlphaFoldDB" id="A0A1B8P1F1"/>
<evidence type="ECO:0000313" key="2">
    <source>
        <dbReference type="Proteomes" id="UP000092504"/>
    </source>
</evidence>
<evidence type="ECO:0000313" key="1">
    <source>
        <dbReference type="EMBL" id="OBX36039.1"/>
    </source>
</evidence>
<gene>
    <name evidence="1" type="ORF">A8U91_00375</name>
</gene>
<name>A0A1B8P1F1_HALEL</name>
<organism evidence="1 2">
    <name type="scientific">Halomonas elongata</name>
    <dbReference type="NCBI Taxonomy" id="2746"/>
    <lineage>
        <taxon>Bacteria</taxon>
        <taxon>Pseudomonadati</taxon>
        <taxon>Pseudomonadota</taxon>
        <taxon>Gammaproteobacteria</taxon>
        <taxon>Oceanospirillales</taxon>
        <taxon>Halomonadaceae</taxon>
        <taxon>Halomonas</taxon>
    </lineage>
</organism>
<dbReference type="InterPro" id="IPR023401">
    <property type="entry name" value="ODC_N"/>
</dbReference>
<reference evidence="1 2" key="1">
    <citation type="submission" date="2016-06" db="EMBL/GenBank/DDBJ databases">
        <title>Genome sequence of halotolerant plant growth promoting strain of Halomonas elongata HEK1 isolated from salterns of Rann of Kutch, Gujarat, India.</title>
        <authorList>
            <person name="Gaba S."/>
            <person name="Singh R.N."/>
            <person name="Abrol S."/>
            <person name="Kaushik R."/>
            <person name="Saxena A.K."/>
        </authorList>
    </citation>
    <scope>NUCLEOTIDE SEQUENCE [LARGE SCALE GENOMIC DNA]</scope>
    <source>
        <strain evidence="1 2">HEK1</strain>
    </source>
</reference>
<dbReference type="EMBL" id="MAJD01000001">
    <property type="protein sequence ID" value="OBX36039.1"/>
    <property type="molecule type" value="Genomic_DNA"/>
</dbReference>
<sequence>MRIIDAGEVASSLAWPALVERLAETFRRGVESPPRHHHAMQRRDGEATLLLMPAWEQDGYIGVKMVNVFPRTLRMACRRSPASTCSARATMGSRWPVSTAAS</sequence>
<dbReference type="PATRIC" id="fig|2746.7.peg.388"/>
<dbReference type="Gene3D" id="3.30.1780.10">
    <property type="entry name" value="ornithine cyclodeaminase, domain 1"/>
    <property type="match status" value="1"/>
</dbReference>
<comment type="caution">
    <text evidence="1">The sequence shown here is derived from an EMBL/GenBank/DDBJ whole genome shotgun (WGS) entry which is preliminary data.</text>
</comment>
<accession>A0A1B8P1F1</accession>
<dbReference type="InterPro" id="IPR036291">
    <property type="entry name" value="NAD(P)-bd_dom_sf"/>
</dbReference>
<protein>
    <submittedName>
        <fullName evidence="1">Ornithine cyclodeaminase</fullName>
    </submittedName>
</protein>
<dbReference type="SUPFAM" id="SSF51735">
    <property type="entry name" value="NAD(P)-binding Rossmann-fold domains"/>
    <property type="match status" value="1"/>
</dbReference>
<proteinExistence type="predicted"/>
<dbReference type="Proteomes" id="UP000092504">
    <property type="component" value="Unassembled WGS sequence"/>
</dbReference>